<organism evidence="2 3">
    <name type="scientific">Flavobacterium bizetiae</name>
    <dbReference type="NCBI Taxonomy" id="2704140"/>
    <lineage>
        <taxon>Bacteria</taxon>
        <taxon>Pseudomonadati</taxon>
        <taxon>Bacteroidota</taxon>
        <taxon>Flavobacteriia</taxon>
        <taxon>Flavobacteriales</taxon>
        <taxon>Flavobacteriaceae</taxon>
        <taxon>Flavobacterium</taxon>
    </lineage>
</organism>
<evidence type="ECO:0000256" key="1">
    <source>
        <dbReference type="SAM" id="SignalP"/>
    </source>
</evidence>
<feature type="signal peptide" evidence="1">
    <location>
        <begin position="1"/>
        <end position="18"/>
    </location>
</feature>
<keyword evidence="1" id="KW-0732">Signal</keyword>
<evidence type="ECO:0000313" key="3">
    <source>
        <dbReference type="Proteomes" id="UP000479938"/>
    </source>
</evidence>
<dbReference type="RefSeq" id="WP_173972074.1">
    <property type="nucleotide sequence ID" value="NZ_CADCSU010000126.1"/>
</dbReference>
<evidence type="ECO:0008006" key="4">
    <source>
        <dbReference type="Google" id="ProtNLM"/>
    </source>
</evidence>
<gene>
    <name evidence="2" type="ORF">FLA105534_03594</name>
</gene>
<dbReference type="EMBL" id="CADCSU010000126">
    <property type="protein sequence ID" value="CAA9201456.1"/>
    <property type="molecule type" value="Genomic_DNA"/>
</dbReference>
<dbReference type="Gene3D" id="2.60.120.1130">
    <property type="match status" value="1"/>
</dbReference>
<keyword evidence="3" id="KW-1185">Reference proteome</keyword>
<protein>
    <recommendedName>
        <fullName evidence="4">DUF3857 domain-containing protein</fullName>
    </recommendedName>
</protein>
<feature type="chain" id="PRO_5027041594" description="DUF3857 domain-containing protein" evidence="1">
    <location>
        <begin position="19"/>
        <end position="639"/>
    </location>
</feature>
<name>A0A6J4GQC5_9FLAO</name>
<dbReference type="Proteomes" id="UP000479938">
    <property type="component" value="Unassembled WGS sequence"/>
</dbReference>
<accession>A0A6J4GQC5</accession>
<proteinExistence type="predicted"/>
<sequence length="639" mass="74344">MKKILLILLFSVFIKTHAQEIKSYTWDAVPVFAKIPEEYKKQPAVILFDKRWVHTRINANLYGFAKFKMEHFAVKINESSEISKYNKVTADDNTTIRDTKDFHARVIKPNGDIKVLSESQIVNSDLKNVKSIVFEGVEKGDILEYYFIVKENPTSNGIEIYQKDAPVLHAEFTLTDSGSAMSRVYASDEFQNNKVRGKIFYTADNIQPLVNERSSKKFKNLVKVLYLITGSSAEMSNKKWETYFKNYIRNKPYVFSNGDVKKLIQKLNIKDKTNDEKLTILDEYIRTHFEPYAEGETINYKTKITEGNSKLARRDFIFLYKYAFDILKIPYEIIATEDRFIGDLDDEIVTFYEFTDINFYFRDLNKFISPNEVYLAYGNPSYEYQDTKAKGYNVKKKEESYIYAPVVSSDFTKIATESVVNLNPDLTKVTIDKKLSMTGYTGQMLRYSYNDLANNEEKKELTDFVKDISIDDVDVKLLEHKAENLEFKNNYTNTPFVINSKLESVESFTEKAGNLLMVNLGKVIGNQANLYQENTRKTDIDLKYTKEYHHNIIFNIPKGYQVDHYNDLVIDKEMKYDEAKNCSFKSTVKVEGNQVIITIDEKYKAINYPKEIYQEYRKVYNASADFSKASIVLKPIKKK</sequence>
<evidence type="ECO:0000313" key="2">
    <source>
        <dbReference type="EMBL" id="CAA9201456.1"/>
    </source>
</evidence>
<reference evidence="2 3" key="1">
    <citation type="submission" date="2020-02" db="EMBL/GenBank/DDBJ databases">
        <authorList>
            <person name="Criscuolo A."/>
        </authorList>
    </citation>
    <scope>NUCLEOTIDE SEQUENCE [LARGE SCALE GENOMIC DNA]</scope>
    <source>
        <strain evidence="2">CIP105534</strain>
    </source>
</reference>
<dbReference type="AlphaFoldDB" id="A0A6J4GQC5"/>
<dbReference type="Gene3D" id="2.60.40.3140">
    <property type="match status" value="1"/>
</dbReference>